<sequence>MQASKKTSDDKMDTSSHTPLQASPSYHCRKMRRVESAILRRLAKSGHIKQLINSTDPHPDERRKALNDLDVIRRENDQLLQKIKGMGCSIPNCCLHNVNDEDYEKISSGSEEEQSSSEEESDQDISPPASTGNMEVEFQVVSPRKAARRPSPAKNLPPVTTANRFDKLNSTPAPRETREFPASINLKPRDNYSTLLKEITEKFPGTTNKFLYGYINIQAASDENRLQIVQLLTEKKEEFC</sequence>
<organism evidence="2 3">
    <name type="scientific">Araneus ventricosus</name>
    <name type="common">Orbweaver spider</name>
    <name type="synonym">Epeira ventricosa</name>
    <dbReference type="NCBI Taxonomy" id="182803"/>
    <lineage>
        <taxon>Eukaryota</taxon>
        <taxon>Metazoa</taxon>
        <taxon>Ecdysozoa</taxon>
        <taxon>Arthropoda</taxon>
        <taxon>Chelicerata</taxon>
        <taxon>Arachnida</taxon>
        <taxon>Araneae</taxon>
        <taxon>Araneomorphae</taxon>
        <taxon>Entelegynae</taxon>
        <taxon>Araneoidea</taxon>
        <taxon>Araneidae</taxon>
        <taxon>Araneus</taxon>
    </lineage>
</organism>
<protein>
    <submittedName>
        <fullName evidence="2">Uncharacterized protein</fullName>
    </submittedName>
</protein>
<dbReference type="Proteomes" id="UP000499080">
    <property type="component" value="Unassembled WGS sequence"/>
</dbReference>
<feature type="compositionally biased region" description="Acidic residues" evidence="1">
    <location>
        <begin position="110"/>
        <end position="123"/>
    </location>
</feature>
<feature type="compositionally biased region" description="Polar residues" evidence="1">
    <location>
        <begin position="15"/>
        <end position="24"/>
    </location>
</feature>
<feature type="compositionally biased region" description="Basic and acidic residues" evidence="1">
    <location>
        <begin position="1"/>
        <end position="14"/>
    </location>
</feature>
<reference evidence="2 3" key="1">
    <citation type="journal article" date="2019" name="Sci. Rep.">
        <title>Orb-weaving spider Araneus ventricosus genome elucidates the spidroin gene catalogue.</title>
        <authorList>
            <person name="Kono N."/>
            <person name="Nakamura H."/>
            <person name="Ohtoshi R."/>
            <person name="Moran D.A.P."/>
            <person name="Shinohara A."/>
            <person name="Yoshida Y."/>
            <person name="Fujiwara M."/>
            <person name="Mori M."/>
            <person name="Tomita M."/>
            <person name="Arakawa K."/>
        </authorList>
    </citation>
    <scope>NUCLEOTIDE SEQUENCE [LARGE SCALE GENOMIC DNA]</scope>
</reference>
<name>A0A4Y2WWE3_ARAVE</name>
<feature type="compositionally biased region" description="Polar residues" evidence="1">
    <location>
        <begin position="158"/>
        <end position="172"/>
    </location>
</feature>
<feature type="region of interest" description="Disordered" evidence="1">
    <location>
        <begin position="1"/>
        <end position="31"/>
    </location>
</feature>
<proteinExistence type="predicted"/>
<accession>A0A4Y2WWE3</accession>
<comment type="caution">
    <text evidence="2">The sequence shown here is derived from an EMBL/GenBank/DDBJ whole genome shotgun (WGS) entry which is preliminary data.</text>
</comment>
<keyword evidence="3" id="KW-1185">Reference proteome</keyword>
<evidence type="ECO:0000313" key="3">
    <source>
        <dbReference type="Proteomes" id="UP000499080"/>
    </source>
</evidence>
<feature type="region of interest" description="Disordered" evidence="1">
    <location>
        <begin position="104"/>
        <end position="176"/>
    </location>
</feature>
<evidence type="ECO:0000313" key="2">
    <source>
        <dbReference type="EMBL" id="GBO40167.1"/>
    </source>
</evidence>
<dbReference type="EMBL" id="BGPR01065345">
    <property type="protein sequence ID" value="GBO40167.1"/>
    <property type="molecule type" value="Genomic_DNA"/>
</dbReference>
<dbReference type="AlphaFoldDB" id="A0A4Y2WWE3"/>
<evidence type="ECO:0000256" key="1">
    <source>
        <dbReference type="SAM" id="MobiDB-lite"/>
    </source>
</evidence>
<gene>
    <name evidence="2" type="ORF">AVEN_165097_1</name>
</gene>